<keyword evidence="2" id="KW-0732">Signal</keyword>
<gene>
    <name evidence="3" type="ORF">Osc7112_2567</name>
</gene>
<dbReference type="Proteomes" id="UP000010478">
    <property type="component" value="Chromosome"/>
</dbReference>
<evidence type="ECO:0000313" key="3">
    <source>
        <dbReference type="EMBL" id="AFZ06988.1"/>
    </source>
</evidence>
<dbReference type="RefSeq" id="WP_015176278.1">
    <property type="nucleotide sequence ID" value="NC_019729.1"/>
</dbReference>
<protein>
    <submittedName>
        <fullName evidence="3">Uncharacterized protein</fullName>
    </submittedName>
</protein>
<keyword evidence="4" id="KW-1185">Reference proteome</keyword>
<sequence length="192" mass="20891" precursor="true">MKKLMPLLLGVVLLTNTVACQKSSEPIGNTSAPTNQSPNPVSKQSRPTSSQLKNQPAAVPAGTTFDTILQQDLSTGKNRDKEGFTLRVKGGNKTLKDAVIQGHLEDVVKAAKGKKASLHLVFDDIQLADGSAYPIDVTEREYSGRNKNQRQVCSECWHYFSWSSGRSFPGQSSEIQAWCFSWGCSNSGLCLV</sequence>
<dbReference type="KEGG" id="oni:Osc7112_2567"/>
<dbReference type="PATRIC" id="fig|179408.3.peg.3144"/>
<organism evidence="3 4">
    <name type="scientific">Phormidium nigroviride PCC 7112</name>
    <dbReference type="NCBI Taxonomy" id="179408"/>
    <lineage>
        <taxon>Bacteria</taxon>
        <taxon>Bacillati</taxon>
        <taxon>Cyanobacteriota</taxon>
        <taxon>Cyanophyceae</taxon>
        <taxon>Oscillatoriophycideae</taxon>
        <taxon>Oscillatoriales</taxon>
        <taxon>Oscillatoriaceae</taxon>
        <taxon>Phormidium</taxon>
    </lineage>
</organism>
<feature type="signal peptide" evidence="2">
    <location>
        <begin position="1"/>
        <end position="21"/>
    </location>
</feature>
<feature type="region of interest" description="Disordered" evidence="1">
    <location>
        <begin position="23"/>
        <end position="60"/>
    </location>
</feature>
<proteinExistence type="predicted"/>
<name>K9VFW2_9CYAN</name>
<evidence type="ECO:0000256" key="1">
    <source>
        <dbReference type="SAM" id="MobiDB-lite"/>
    </source>
</evidence>
<evidence type="ECO:0000256" key="2">
    <source>
        <dbReference type="SAM" id="SignalP"/>
    </source>
</evidence>
<dbReference type="HOGENOM" id="CLU_1413935_0_0_3"/>
<accession>K9VFW2</accession>
<feature type="compositionally biased region" description="Polar residues" evidence="1">
    <location>
        <begin position="23"/>
        <end position="54"/>
    </location>
</feature>
<evidence type="ECO:0000313" key="4">
    <source>
        <dbReference type="Proteomes" id="UP000010478"/>
    </source>
</evidence>
<reference evidence="3 4" key="1">
    <citation type="submission" date="2012-05" db="EMBL/GenBank/DDBJ databases">
        <title>Finished chromosome of genome of Oscillatoria sp. PCC 7112.</title>
        <authorList>
            <consortium name="US DOE Joint Genome Institute"/>
            <person name="Gugger M."/>
            <person name="Coursin T."/>
            <person name="Rippka R."/>
            <person name="Tandeau De Marsac N."/>
            <person name="Huntemann M."/>
            <person name="Wei C.-L."/>
            <person name="Han J."/>
            <person name="Detter J.C."/>
            <person name="Han C."/>
            <person name="Tapia R."/>
            <person name="Davenport K."/>
            <person name="Daligault H."/>
            <person name="Erkkila T."/>
            <person name="Gu W."/>
            <person name="Munk A.C.C."/>
            <person name="Teshima H."/>
            <person name="Xu Y."/>
            <person name="Chain P."/>
            <person name="Chen A."/>
            <person name="Krypides N."/>
            <person name="Mavromatis K."/>
            <person name="Markowitz V."/>
            <person name="Szeto E."/>
            <person name="Ivanova N."/>
            <person name="Mikhailova N."/>
            <person name="Ovchinnikova G."/>
            <person name="Pagani I."/>
            <person name="Pati A."/>
            <person name="Goodwin L."/>
            <person name="Peters L."/>
            <person name="Pitluck S."/>
            <person name="Woyke T."/>
            <person name="Kerfeld C."/>
        </authorList>
    </citation>
    <scope>NUCLEOTIDE SEQUENCE [LARGE SCALE GENOMIC DNA]</scope>
    <source>
        <strain evidence="3 4">PCC 7112</strain>
    </source>
</reference>
<feature type="chain" id="PRO_5003936855" evidence="2">
    <location>
        <begin position="22"/>
        <end position="192"/>
    </location>
</feature>
<dbReference type="eggNOG" id="ENOG503297K">
    <property type="taxonomic scope" value="Bacteria"/>
</dbReference>
<dbReference type="EMBL" id="CP003614">
    <property type="protein sequence ID" value="AFZ06988.1"/>
    <property type="molecule type" value="Genomic_DNA"/>
</dbReference>
<dbReference type="AlphaFoldDB" id="K9VFW2"/>